<dbReference type="PANTHER" id="PTHR43065">
    <property type="entry name" value="SENSOR HISTIDINE KINASE"/>
    <property type="match status" value="1"/>
</dbReference>
<feature type="coiled-coil region" evidence="9">
    <location>
        <begin position="15"/>
        <end position="42"/>
    </location>
</feature>
<dbReference type="InterPro" id="IPR003661">
    <property type="entry name" value="HisK_dim/P_dom"/>
</dbReference>
<keyword evidence="6" id="KW-0418">Kinase</keyword>
<dbReference type="InterPro" id="IPR000014">
    <property type="entry name" value="PAS"/>
</dbReference>
<dbReference type="InterPro" id="IPR000700">
    <property type="entry name" value="PAS-assoc_C"/>
</dbReference>
<evidence type="ECO:0000256" key="3">
    <source>
        <dbReference type="ARBA" id="ARBA00022553"/>
    </source>
</evidence>
<evidence type="ECO:0000256" key="1">
    <source>
        <dbReference type="ARBA" id="ARBA00000085"/>
    </source>
</evidence>
<reference evidence="13" key="2">
    <citation type="submission" date="2023-03" db="EMBL/GenBank/DDBJ databases">
        <authorList>
            <person name="Zhang Z."/>
        </authorList>
    </citation>
    <scope>NUCLEOTIDE SEQUENCE</scope>
    <source>
        <strain evidence="13">DSA</strain>
    </source>
</reference>
<dbReference type="InterPro" id="IPR003594">
    <property type="entry name" value="HATPase_dom"/>
</dbReference>
<dbReference type="SUPFAM" id="SSF55785">
    <property type="entry name" value="PYP-like sensor domain (PAS domain)"/>
    <property type="match status" value="2"/>
</dbReference>
<gene>
    <name evidence="13" type="ORF">P6N53_14865</name>
</gene>
<dbReference type="SMART" id="SM00091">
    <property type="entry name" value="PAS"/>
    <property type="match status" value="2"/>
</dbReference>
<dbReference type="SMART" id="SM00387">
    <property type="entry name" value="HATPase_c"/>
    <property type="match status" value="1"/>
</dbReference>
<protein>
    <recommendedName>
        <fullName evidence="2">histidine kinase</fullName>
        <ecNumber evidence="2">2.7.13.3</ecNumber>
    </recommendedName>
</protein>
<comment type="caution">
    <text evidence="13">The sequence shown here is derived from an EMBL/GenBank/DDBJ whole genome shotgun (WGS) entry which is preliminary data.</text>
</comment>
<keyword evidence="3" id="KW-0597">Phosphoprotein</keyword>
<evidence type="ECO:0000259" key="10">
    <source>
        <dbReference type="PROSITE" id="PS50109"/>
    </source>
</evidence>
<dbReference type="CDD" id="cd00082">
    <property type="entry name" value="HisKA"/>
    <property type="match status" value="1"/>
</dbReference>
<keyword evidence="4" id="KW-0808">Transferase</keyword>
<keyword evidence="5" id="KW-0547">Nucleotide-binding</keyword>
<dbReference type="SMART" id="SM00388">
    <property type="entry name" value="HisKA"/>
    <property type="match status" value="1"/>
</dbReference>
<dbReference type="PROSITE" id="PS50113">
    <property type="entry name" value="PAC"/>
    <property type="match status" value="1"/>
</dbReference>
<keyword evidence="14" id="KW-1185">Reference proteome</keyword>
<dbReference type="Gene3D" id="1.10.287.130">
    <property type="match status" value="1"/>
</dbReference>
<evidence type="ECO:0000256" key="5">
    <source>
        <dbReference type="ARBA" id="ARBA00022741"/>
    </source>
</evidence>
<dbReference type="SMART" id="SM00086">
    <property type="entry name" value="PAC"/>
    <property type="match status" value="2"/>
</dbReference>
<evidence type="ECO:0000256" key="8">
    <source>
        <dbReference type="ARBA" id="ARBA00023012"/>
    </source>
</evidence>
<dbReference type="InterPro" id="IPR001610">
    <property type="entry name" value="PAC"/>
</dbReference>
<dbReference type="Pfam" id="PF08447">
    <property type="entry name" value="PAS_3"/>
    <property type="match status" value="1"/>
</dbReference>
<evidence type="ECO:0000256" key="4">
    <source>
        <dbReference type="ARBA" id="ARBA00022679"/>
    </source>
</evidence>
<comment type="catalytic activity">
    <reaction evidence="1">
        <text>ATP + protein L-histidine = ADP + protein N-phospho-L-histidine.</text>
        <dbReference type="EC" id="2.7.13.3"/>
    </reaction>
</comment>
<dbReference type="NCBIfam" id="TIGR00229">
    <property type="entry name" value="sensory_box"/>
    <property type="match status" value="2"/>
</dbReference>
<dbReference type="AlphaFoldDB" id="A0AAW7ZGI3"/>
<keyword evidence="9" id="KW-0175">Coiled coil</keyword>
<keyword evidence="8" id="KW-0902">Two-component regulatory system</keyword>
<keyword evidence="7" id="KW-0067">ATP-binding</keyword>
<dbReference type="InterPro" id="IPR013655">
    <property type="entry name" value="PAS_fold_3"/>
</dbReference>
<dbReference type="Gene3D" id="3.30.565.10">
    <property type="entry name" value="Histidine kinase-like ATPase, C-terminal domain"/>
    <property type="match status" value="1"/>
</dbReference>
<dbReference type="InterPro" id="IPR036097">
    <property type="entry name" value="HisK_dim/P_sf"/>
</dbReference>
<proteinExistence type="predicted"/>
<evidence type="ECO:0000256" key="2">
    <source>
        <dbReference type="ARBA" id="ARBA00012438"/>
    </source>
</evidence>
<dbReference type="InterPro" id="IPR035965">
    <property type="entry name" value="PAS-like_dom_sf"/>
</dbReference>
<dbReference type="CDD" id="cd00130">
    <property type="entry name" value="PAS"/>
    <property type="match status" value="2"/>
</dbReference>
<dbReference type="EC" id="2.7.13.3" evidence="2"/>
<dbReference type="InterPro" id="IPR005467">
    <property type="entry name" value="His_kinase_dom"/>
</dbReference>
<dbReference type="InterPro" id="IPR013767">
    <property type="entry name" value="PAS_fold"/>
</dbReference>
<evidence type="ECO:0000256" key="6">
    <source>
        <dbReference type="ARBA" id="ARBA00022777"/>
    </source>
</evidence>
<feature type="domain" description="PAC" evidence="12">
    <location>
        <begin position="116"/>
        <end position="167"/>
    </location>
</feature>
<dbReference type="GO" id="GO:0005524">
    <property type="term" value="F:ATP binding"/>
    <property type="evidence" value="ECO:0007669"/>
    <property type="project" value="UniProtKB-KW"/>
</dbReference>
<dbReference type="RefSeq" id="WP_304544497.1">
    <property type="nucleotide sequence ID" value="NZ_JARPTC010000021.1"/>
</dbReference>
<evidence type="ECO:0000259" key="12">
    <source>
        <dbReference type="PROSITE" id="PS50113"/>
    </source>
</evidence>
<feature type="domain" description="Histidine kinase" evidence="10">
    <location>
        <begin position="307"/>
        <end position="510"/>
    </location>
</feature>
<evidence type="ECO:0000259" key="11">
    <source>
        <dbReference type="PROSITE" id="PS50112"/>
    </source>
</evidence>
<reference evidence="13" key="1">
    <citation type="journal article" date="2023" name="J. Hazard. Mater.">
        <title>Anaerobic biodegradation of pyrene and benzo[a]pyrene by a new sulfate-reducing Desulforamulus aquiferis strain DSA.</title>
        <authorList>
            <person name="Zhang Z."/>
            <person name="Sun J."/>
            <person name="Gong X."/>
            <person name="Wang C."/>
            <person name="Wang H."/>
        </authorList>
    </citation>
    <scope>NUCLEOTIDE SEQUENCE</scope>
    <source>
        <strain evidence="13">DSA</strain>
    </source>
</reference>
<dbReference type="Proteomes" id="UP001172911">
    <property type="component" value="Unassembled WGS sequence"/>
</dbReference>
<dbReference type="EMBL" id="JARPTC010000021">
    <property type="protein sequence ID" value="MDO7788508.1"/>
    <property type="molecule type" value="Genomic_DNA"/>
</dbReference>
<dbReference type="PRINTS" id="PR00344">
    <property type="entry name" value="BCTRLSENSOR"/>
</dbReference>
<dbReference type="Pfam" id="PF02518">
    <property type="entry name" value="HATPase_c"/>
    <property type="match status" value="1"/>
</dbReference>
<name>A0AAW7ZGI3_9FIRM</name>
<dbReference type="Gene3D" id="3.30.450.20">
    <property type="entry name" value="PAS domain"/>
    <property type="match status" value="2"/>
</dbReference>
<dbReference type="PROSITE" id="PS50109">
    <property type="entry name" value="HIS_KIN"/>
    <property type="match status" value="1"/>
</dbReference>
<dbReference type="GO" id="GO:0000155">
    <property type="term" value="F:phosphorelay sensor kinase activity"/>
    <property type="evidence" value="ECO:0007669"/>
    <property type="project" value="InterPro"/>
</dbReference>
<dbReference type="Pfam" id="PF00989">
    <property type="entry name" value="PAS"/>
    <property type="match status" value="1"/>
</dbReference>
<dbReference type="Pfam" id="PF00512">
    <property type="entry name" value="HisKA"/>
    <property type="match status" value="1"/>
</dbReference>
<dbReference type="InterPro" id="IPR004358">
    <property type="entry name" value="Sig_transdc_His_kin-like_C"/>
</dbReference>
<dbReference type="PROSITE" id="PS50112">
    <property type="entry name" value="PAS"/>
    <property type="match status" value="1"/>
</dbReference>
<organism evidence="13 14">
    <name type="scientific">Desulforamulus aquiferis</name>
    <dbReference type="NCBI Taxonomy" id="1397668"/>
    <lineage>
        <taxon>Bacteria</taxon>
        <taxon>Bacillati</taxon>
        <taxon>Bacillota</taxon>
        <taxon>Clostridia</taxon>
        <taxon>Eubacteriales</taxon>
        <taxon>Peptococcaceae</taxon>
        <taxon>Desulforamulus</taxon>
    </lineage>
</organism>
<dbReference type="InterPro" id="IPR036890">
    <property type="entry name" value="HATPase_C_sf"/>
</dbReference>
<dbReference type="GO" id="GO:0006355">
    <property type="term" value="P:regulation of DNA-templated transcription"/>
    <property type="evidence" value="ECO:0007669"/>
    <property type="project" value="InterPro"/>
</dbReference>
<sequence>MPNNDESKNVYIYGNDFLEGELNNYHIQLKRLVNERTAALRESNNRYEALIKSLPVGVFQIDFEGKCYYINEQSSSILGRPFDELIGVRWQEAIHPEDREKVVREWIRCYRKQTPFYMELKFIKPKGDIVWAVARANLYIGNGNQVCYVGTLTDITERKIAEERLRSSQERFSKAFNASPTPLAIISIRTKRILDVNEIFIKYTEYSLEELLGATVEELIIMLSLEEKIVSSIREVVVHKNTLNNIEVRICSKNGGIRYGLLSTEFISLDNDICMLIVINDYTDRKRFECEITRLDRLSLIGQMASGIGHEIRNPMTSVRGLLQLLKAKNDFANYINYFDVMIGELDRANTIIQEYLSLAKKDVEDLKPHNLNHILEAIYPLIYADAINSNVDLIIEKEELPLISLNEKEIRQLILNLVRNGLEAMTSGKKLFLSTYREGEQIILAVRDQGEGINPSLIDKLGTPFITTKDSGVGLGLATCYSIASRHNAAITCETSSSGTTFYVHFKIS</sequence>
<evidence type="ECO:0000313" key="13">
    <source>
        <dbReference type="EMBL" id="MDO7788508.1"/>
    </source>
</evidence>
<evidence type="ECO:0000256" key="9">
    <source>
        <dbReference type="SAM" id="Coils"/>
    </source>
</evidence>
<feature type="domain" description="PAS" evidence="11">
    <location>
        <begin position="43"/>
        <end position="102"/>
    </location>
</feature>
<accession>A0AAW7ZGI3</accession>
<dbReference type="PANTHER" id="PTHR43065:SF46">
    <property type="entry name" value="C4-DICARBOXYLATE TRANSPORT SENSOR PROTEIN DCTB"/>
    <property type="match status" value="1"/>
</dbReference>
<dbReference type="SUPFAM" id="SSF47384">
    <property type="entry name" value="Homodimeric domain of signal transducing histidine kinase"/>
    <property type="match status" value="1"/>
</dbReference>
<dbReference type="SUPFAM" id="SSF55874">
    <property type="entry name" value="ATPase domain of HSP90 chaperone/DNA topoisomerase II/histidine kinase"/>
    <property type="match status" value="1"/>
</dbReference>
<evidence type="ECO:0000313" key="14">
    <source>
        <dbReference type="Proteomes" id="UP001172911"/>
    </source>
</evidence>
<evidence type="ECO:0000256" key="7">
    <source>
        <dbReference type="ARBA" id="ARBA00022840"/>
    </source>
</evidence>